<evidence type="ECO:0000313" key="2">
    <source>
        <dbReference type="Proteomes" id="UP000287156"/>
    </source>
</evidence>
<name>A0A429Y6U2_9BACI</name>
<protein>
    <submittedName>
        <fullName evidence="1">DUF488 domain-containing protein</fullName>
    </submittedName>
</protein>
<comment type="caution">
    <text evidence="1">The sequence shown here is derived from an EMBL/GenBank/DDBJ whole genome shotgun (WGS) entry which is preliminary data.</text>
</comment>
<dbReference type="OrthoDB" id="9789109at2"/>
<reference evidence="1" key="1">
    <citation type="submission" date="2018-12" db="EMBL/GenBank/DDBJ databases">
        <authorList>
            <person name="Sun L."/>
            <person name="Chen Z."/>
        </authorList>
    </citation>
    <scope>NUCLEOTIDE SEQUENCE [LARGE SCALE GENOMIC DNA]</scope>
    <source>
        <strain evidence="1">3-2-2</strain>
    </source>
</reference>
<dbReference type="AlphaFoldDB" id="A0A429Y6U2"/>
<dbReference type="Proteomes" id="UP000287156">
    <property type="component" value="Unassembled WGS sequence"/>
</dbReference>
<dbReference type="InterPro" id="IPR007438">
    <property type="entry name" value="DUF488"/>
</dbReference>
<dbReference type="RefSeq" id="WP_126046874.1">
    <property type="nucleotide sequence ID" value="NZ_QYTV02000001.1"/>
</dbReference>
<dbReference type="PANTHER" id="PTHR39337:SF1">
    <property type="entry name" value="BLR5642 PROTEIN"/>
    <property type="match status" value="1"/>
</dbReference>
<evidence type="ECO:0000313" key="1">
    <source>
        <dbReference type="EMBL" id="RST77151.1"/>
    </source>
</evidence>
<dbReference type="PANTHER" id="PTHR39337">
    <property type="entry name" value="BLR5642 PROTEIN"/>
    <property type="match status" value="1"/>
</dbReference>
<organism evidence="1 2">
    <name type="scientific">Siminovitchia acidinfaciens</name>
    <dbReference type="NCBI Taxonomy" id="2321395"/>
    <lineage>
        <taxon>Bacteria</taxon>
        <taxon>Bacillati</taxon>
        <taxon>Bacillota</taxon>
        <taxon>Bacilli</taxon>
        <taxon>Bacillales</taxon>
        <taxon>Bacillaceae</taxon>
        <taxon>Siminovitchia</taxon>
    </lineage>
</organism>
<sequence length="185" mass="21263">MEIYTIGHSTHTEEEFLDMLNHCGIEMVADVRAFPGSHKFPHFSIDHMPGWLGENQIEYKHFRKLGGRRKKSKETDPEINGGWNNRSFHNYADYTLTEEFRQGIDDLTEEASVKRVAYCCSERHPARCHRLLISNWLSAEGWKVKHIIDGNKGEIDVVDHKLGKWGAEPVILESGIPVYPKTDST</sequence>
<dbReference type="InterPro" id="IPR014519">
    <property type="entry name" value="UCP024492"/>
</dbReference>
<gene>
    <name evidence="1" type="ORF">D4T97_001240</name>
</gene>
<proteinExistence type="predicted"/>
<dbReference type="PIRSF" id="PIRSF024492">
    <property type="entry name" value="UCP024492"/>
    <property type="match status" value="1"/>
</dbReference>
<keyword evidence="2" id="KW-1185">Reference proteome</keyword>
<dbReference type="Pfam" id="PF04343">
    <property type="entry name" value="DUF488"/>
    <property type="match status" value="1"/>
</dbReference>
<dbReference type="EMBL" id="QYTV02000001">
    <property type="protein sequence ID" value="RST77151.1"/>
    <property type="molecule type" value="Genomic_DNA"/>
</dbReference>
<accession>A0A429Y6U2</accession>